<name>A0ACC1M0B0_9FUNG</name>
<organism evidence="1 2">
    <name type="scientific">Coemansia aciculifera</name>
    <dbReference type="NCBI Taxonomy" id="417176"/>
    <lineage>
        <taxon>Eukaryota</taxon>
        <taxon>Fungi</taxon>
        <taxon>Fungi incertae sedis</taxon>
        <taxon>Zoopagomycota</taxon>
        <taxon>Kickxellomycotina</taxon>
        <taxon>Kickxellomycetes</taxon>
        <taxon>Kickxellales</taxon>
        <taxon>Kickxellaceae</taxon>
        <taxon>Coemansia</taxon>
    </lineage>
</organism>
<gene>
    <name evidence="1" type="ORF">IWW38_003956</name>
</gene>
<feature type="non-terminal residue" evidence="1">
    <location>
        <position position="233"/>
    </location>
</feature>
<evidence type="ECO:0000313" key="2">
    <source>
        <dbReference type="Proteomes" id="UP001139981"/>
    </source>
</evidence>
<keyword evidence="2" id="KW-1185">Reference proteome</keyword>
<comment type="caution">
    <text evidence="1">The sequence shown here is derived from an EMBL/GenBank/DDBJ whole genome shotgun (WGS) entry which is preliminary data.</text>
</comment>
<dbReference type="Proteomes" id="UP001139981">
    <property type="component" value="Unassembled WGS sequence"/>
</dbReference>
<proteinExistence type="predicted"/>
<accession>A0ACC1M0B0</accession>
<reference evidence="1" key="1">
    <citation type="submission" date="2022-07" db="EMBL/GenBank/DDBJ databases">
        <title>Phylogenomic reconstructions and comparative analyses of Kickxellomycotina fungi.</title>
        <authorList>
            <person name="Reynolds N.K."/>
            <person name="Stajich J.E."/>
            <person name="Barry K."/>
            <person name="Grigoriev I.V."/>
            <person name="Crous P."/>
            <person name="Smith M.E."/>
        </authorList>
    </citation>
    <scope>NUCLEOTIDE SEQUENCE</scope>
    <source>
        <strain evidence="1">CBS 190363</strain>
    </source>
</reference>
<feature type="non-terminal residue" evidence="1">
    <location>
        <position position="1"/>
    </location>
</feature>
<dbReference type="EMBL" id="JANBVB010001225">
    <property type="protein sequence ID" value="KAJ2890761.1"/>
    <property type="molecule type" value="Genomic_DNA"/>
</dbReference>
<protein>
    <submittedName>
        <fullName evidence="1">Uncharacterized protein</fullName>
    </submittedName>
</protein>
<sequence>LRNDAEPETISLKQRVHGHYIPCQYIKIQPLLAHDQKFNFSIWYVELHGTMDPQIMQRIMADFNRLREHEAIRSCLKFFRDRSLDSAFSALQQQTNVRLESPVLASIYRALVEQADYNQTERLLFQAERDGAFASCTASIPYAPVWRQVDQSTIHGPVARGGHQMCFDDESRVAYLFGGWDGTNNLGDLWALYMDTGKWRCISTNTRNQGGPGPRSCHAMCFDSVHKCIYIMG</sequence>
<evidence type="ECO:0000313" key="1">
    <source>
        <dbReference type="EMBL" id="KAJ2890761.1"/>
    </source>
</evidence>